<keyword evidence="8" id="KW-0597">Phosphoprotein</keyword>
<keyword evidence="13" id="KW-0862">Zinc</keyword>
<evidence type="ECO:0000256" key="20">
    <source>
        <dbReference type="ARBA" id="ARBA00056720"/>
    </source>
</evidence>
<dbReference type="Pfam" id="PF01391">
    <property type="entry name" value="Collagen"/>
    <property type="match status" value="1"/>
</dbReference>
<gene>
    <name evidence="32" type="ORF">H920_01114</name>
</gene>
<dbReference type="Gene3D" id="1.10.220.150">
    <property type="entry name" value="Arf GTPase activating protein"/>
    <property type="match status" value="1"/>
</dbReference>
<evidence type="ECO:0000256" key="3">
    <source>
        <dbReference type="ARBA" id="ARBA00004555"/>
    </source>
</evidence>
<dbReference type="CDD" id="cd01482">
    <property type="entry name" value="vWA_collagen_alphaI-XII-like"/>
    <property type="match status" value="1"/>
</dbReference>
<dbReference type="SUPFAM" id="SSF49899">
    <property type="entry name" value="Concanavalin A-like lectins/glucanases"/>
    <property type="match status" value="1"/>
</dbReference>
<evidence type="ECO:0000256" key="10">
    <source>
        <dbReference type="ARBA" id="ARBA00022729"/>
    </source>
</evidence>
<dbReference type="Pfam" id="PF00041">
    <property type="entry name" value="fn3"/>
    <property type="match status" value="5"/>
</dbReference>
<comment type="subunit">
    <text evidence="22">Interacts with ARF1. Interacts with the COPI coat proteins, KDELR1 and TMED2. It is probably a component of the COPI coat protein complex. The interaction with TMED2 inhibits the GAP activity.</text>
</comment>
<dbReference type="InterPro" id="IPR008160">
    <property type="entry name" value="Collagen"/>
</dbReference>
<feature type="region of interest" description="Disordered" evidence="28">
    <location>
        <begin position="292"/>
        <end position="320"/>
    </location>
</feature>
<dbReference type="CDD" id="cd00063">
    <property type="entry name" value="FN3"/>
    <property type="match status" value="5"/>
</dbReference>
<organism evidence="32 33">
    <name type="scientific">Fukomys damarensis</name>
    <name type="common">Damaraland mole rat</name>
    <name type="synonym">Cryptomys damarensis</name>
    <dbReference type="NCBI Taxonomy" id="885580"/>
    <lineage>
        <taxon>Eukaryota</taxon>
        <taxon>Metazoa</taxon>
        <taxon>Chordata</taxon>
        <taxon>Craniata</taxon>
        <taxon>Vertebrata</taxon>
        <taxon>Euteleostomi</taxon>
        <taxon>Mammalia</taxon>
        <taxon>Eutheria</taxon>
        <taxon>Euarchontoglires</taxon>
        <taxon>Glires</taxon>
        <taxon>Rodentia</taxon>
        <taxon>Hystricomorpha</taxon>
        <taxon>Bathyergidae</taxon>
        <taxon>Fukomys</taxon>
    </lineage>
</organism>
<feature type="region of interest" description="Disordered" evidence="28">
    <location>
        <begin position="1641"/>
        <end position="1667"/>
    </location>
</feature>
<dbReference type="FunFam" id="3.40.50.410:FF:000001">
    <property type="entry name" value="Collagen, type XII, alpha 1"/>
    <property type="match status" value="1"/>
</dbReference>
<keyword evidence="10" id="KW-0732">Signal</keyword>
<feature type="domain" description="Fibronectin type-III" evidence="31">
    <location>
        <begin position="1207"/>
        <end position="1297"/>
    </location>
</feature>
<evidence type="ECO:0000256" key="16">
    <source>
        <dbReference type="ARBA" id="ARBA00022990"/>
    </source>
</evidence>
<dbReference type="PROSITE" id="PS50115">
    <property type="entry name" value="ARFGAP"/>
    <property type="match status" value="1"/>
</dbReference>
<evidence type="ECO:0000256" key="26">
    <source>
        <dbReference type="ARBA" id="ARBA00081514"/>
    </source>
</evidence>
<dbReference type="SUPFAM" id="SSF57863">
    <property type="entry name" value="ArfGap/RecO-like zinc finger"/>
    <property type="match status" value="1"/>
</dbReference>
<dbReference type="Proteomes" id="UP000028990">
    <property type="component" value="Unassembled WGS sequence"/>
</dbReference>
<dbReference type="SUPFAM" id="SSF49265">
    <property type="entry name" value="Fibronectin type III"/>
    <property type="match status" value="4"/>
</dbReference>
<feature type="domain" description="Fibronectin type-III" evidence="31">
    <location>
        <begin position="1023"/>
        <end position="1111"/>
    </location>
</feature>
<feature type="compositionally biased region" description="Basic and acidic residues" evidence="28">
    <location>
        <begin position="295"/>
        <end position="304"/>
    </location>
</feature>
<keyword evidence="17" id="KW-0333">Golgi apparatus</keyword>
<evidence type="ECO:0000256" key="25">
    <source>
        <dbReference type="ARBA" id="ARBA00077418"/>
    </source>
</evidence>
<evidence type="ECO:0000256" key="18">
    <source>
        <dbReference type="ARBA" id="ARBA00023119"/>
    </source>
</evidence>
<dbReference type="InterPro" id="IPR003961">
    <property type="entry name" value="FN3_dom"/>
</dbReference>
<dbReference type="GO" id="GO:0016192">
    <property type="term" value="P:vesicle-mediated transport"/>
    <property type="evidence" value="ECO:0007669"/>
    <property type="project" value="UniProtKB-KW"/>
</dbReference>
<feature type="region of interest" description="Disordered" evidence="28">
    <location>
        <begin position="1682"/>
        <end position="1733"/>
    </location>
</feature>
<keyword evidence="11" id="KW-0677">Repeat</keyword>
<dbReference type="InterPro" id="IPR001164">
    <property type="entry name" value="ArfGAP_dom"/>
</dbReference>
<dbReference type="FunFam" id="2.60.120.200:FF:000008">
    <property type="entry name" value="Collagen type XII alpha 1 chain"/>
    <property type="match status" value="1"/>
</dbReference>
<dbReference type="eggNOG" id="KOG3544">
    <property type="taxonomic scope" value="Eukaryota"/>
</dbReference>
<feature type="compositionally biased region" description="Polar residues" evidence="28">
    <location>
        <begin position="307"/>
        <end position="320"/>
    </location>
</feature>
<dbReference type="GO" id="GO:0000139">
    <property type="term" value="C:Golgi membrane"/>
    <property type="evidence" value="ECO:0007669"/>
    <property type="project" value="TreeGrafter"/>
</dbReference>
<evidence type="ECO:0000256" key="6">
    <source>
        <dbReference type="ARBA" id="ARBA00022490"/>
    </source>
</evidence>
<dbReference type="SUPFAM" id="SSF53300">
    <property type="entry name" value="vWA-like"/>
    <property type="match status" value="1"/>
</dbReference>
<evidence type="ECO:0000259" key="31">
    <source>
        <dbReference type="PROSITE" id="PS50853"/>
    </source>
</evidence>
<dbReference type="InterPro" id="IPR013783">
    <property type="entry name" value="Ig-like_fold"/>
</dbReference>
<feature type="compositionally biased region" description="Low complexity" evidence="28">
    <location>
        <begin position="360"/>
        <end position="379"/>
    </location>
</feature>
<dbReference type="GO" id="GO:0008270">
    <property type="term" value="F:zinc ion binding"/>
    <property type="evidence" value="ECO:0007669"/>
    <property type="project" value="UniProtKB-KW"/>
</dbReference>
<dbReference type="GO" id="GO:0005581">
    <property type="term" value="C:collagen trimer"/>
    <property type="evidence" value="ECO:0007669"/>
    <property type="project" value="UniProtKB-KW"/>
</dbReference>
<comment type="function">
    <text evidence="21">GTPase-activating protein (GAP) for the ADP ribosylation factor 1 (ARF1). Involved in membrane trafficking and /or vesicle transport. Promotes hydrolysis of the ARF1-bound GTP and thus, is required for the dissociation of coat proteins from Golgi-derived membranes and vesicles, a prerequisite for vesicle's fusion with target compartment. Probably regulates ARF1-mediated transport via its interaction with the KDELR proteins and TMED2. Overexpression induces the redistribution of the entire Golgi complex to the endoplasmic reticulum, as when ARF1 is deactivated. Its activity is stimulated by phosphoinosides and inhibited by phosphatidylcholine.</text>
</comment>
<dbReference type="FunFam" id="2.60.40.10:FF:000953">
    <property type="entry name" value="Collagen, type XX, alpha 1"/>
    <property type="match status" value="1"/>
</dbReference>
<dbReference type="FunFam" id="2.60.40.10:FF:000974">
    <property type="entry name" value="Collagen alpha-1(XX) chain"/>
    <property type="match status" value="1"/>
</dbReference>
<reference evidence="32 33" key="1">
    <citation type="submission" date="2013-11" db="EMBL/GenBank/DDBJ databases">
        <title>The Damaraland mole rat (Fukomys damarensis) genome and evolution of African mole rats.</title>
        <authorList>
            <person name="Gladyshev V.N."/>
            <person name="Fang X."/>
        </authorList>
    </citation>
    <scope>NUCLEOTIDE SEQUENCE [LARGE SCALE GENOMIC DNA]</scope>
    <source>
        <tissue evidence="32">Liver</tissue>
    </source>
</reference>
<evidence type="ECO:0000259" key="30">
    <source>
        <dbReference type="PROSITE" id="PS50234"/>
    </source>
</evidence>
<dbReference type="InterPro" id="IPR048287">
    <property type="entry name" value="TSPN-like_N"/>
</dbReference>
<evidence type="ECO:0000313" key="32">
    <source>
        <dbReference type="EMBL" id="KFO37505.1"/>
    </source>
</evidence>
<evidence type="ECO:0000256" key="1">
    <source>
        <dbReference type="ARBA" id="ARBA00004239"/>
    </source>
</evidence>
<evidence type="ECO:0000256" key="2">
    <source>
        <dbReference type="ARBA" id="ARBA00004496"/>
    </source>
</evidence>
<evidence type="ECO:0000256" key="17">
    <source>
        <dbReference type="ARBA" id="ARBA00023034"/>
    </source>
</evidence>
<dbReference type="GO" id="GO:0005576">
    <property type="term" value="C:extracellular region"/>
    <property type="evidence" value="ECO:0007669"/>
    <property type="project" value="UniProtKB-SubCell"/>
</dbReference>
<dbReference type="GO" id="GO:0005096">
    <property type="term" value="F:GTPase activator activity"/>
    <property type="evidence" value="ECO:0007669"/>
    <property type="project" value="UniProtKB-KW"/>
</dbReference>
<keyword evidence="6" id="KW-0963">Cytoplasm</keyword>
<dbReference type="PROSITE" id="PS50853">
    <property type="entry name" value="FN3"/>
    <property type="match status" value="5"/>
</dbReference>
<evidence type="ECO:0000256" key="15">
    <source>
        <dbReference type="ARBA" id="ARBA00022927"/>
    </source>
</evidence>
<evidence type="ECO:0000256" key="14">
    <source>
        <dbReference type="ARBA" id="ARBA00022892"/>
    </source>
</evidence>
<feature type="domain" description="Fibronectin type-III" evidence="31">
    <location>
        <begin position="843"/>
        <end position="934"/>
    </location>
</feature>
<sequence>MASPRTRKVLKEVRVQDENNVCFECGAFNPQWVSVTYGIWICLECSGKHRGLGVHLSFVRSVTMDKWKDIELEKMKAGGNAKFREFLESQEDYDPCWSLQDKYNSKAAALFRDKVATLAEGREWSLESSPAQNWTPPQPKILASAAHRPSGQTQNVTASADKAFEDWLNDDLGSYQGAQENRYVGFGNTVPPQKREDDFLNNAMSSLYSGWSSFTTGASKFASAAKEGATKFGSQASQKASELGHSLNENVLKPAQEKVKEGRIFEDVSSGVSQLASKGVGSKGWRDVTTFFSGKADEPSDRPVEGQSYQNSRGNNFQNNTIDQSFWETFGSTEPARTKSPSSDSWTCADASTGRRSSDSWDLWGSGSASNNKNSNSDGWEGWEAPAPSGEARAKAPKKAAPSTAVDEGWDNQNWLCTMNLLRFCLWLWLGAILAHGQGQGGRLKLAVLPEDRLQMKWREPQGGGLGYLVQVKPIAGDSEQEVMLTTKTPKATVGGLSPSKGYVLQIFELTGSEPILLVRREFVIKDLKSNALGRNGQRPMGAALMPTPFHVGGPDPKQTPEPRIAFVPSQQPPTLGGSERGVSSPDREQPEQPRGSGVREPTQLTPGLTGRSHTVAPTRGGEAPAGPQFRCTPPTPTDMVFLVDGSWSIGHSHFQLVKDFLASIISPFEIGPDQVQVGLTQYSGDPQTEWDLNSFRTREEVLAAVRSLRYKGGNTFTGLALSHVLGHNLSPAAGLRPEAAHLVILVTDGKSQDDVHVAAHTLEGLDVDVFTVGVKNADEAELRLLASEPQDITVHNVLDFPQLAALSGLLSRLICQKVQGRSLSRAPATGAPAAPALDTLPAPTSLVVSQITSSSIRLSWSPAPQPPLKYLIVWRPSRGGVHHEVVLEGPAASAELRNLSSSTEYSVSVLPVYEGGVGEGLQGLVTTAPLPPPRALTLAAVTPRTLRLTWQSSAGARKYLVRCSPASPKGGEKGREVQVGQPEVLLDGLEPGRDYVVSVQSLRGPEASEARGVHARTPALAPARHLGFSDVSHDSARVTWEGTQRPTHLVRVSYVSSDGGHTGQKEAPGNATSATLGPLLSSTTYTVRVTTLHVGGSPSTLTGRVTTGKAPSPSQLSVAELPGDTVRLTWAAAAPSSVLVYQIKWTPLGEGKAHEISVPGTLNTAVLPGLGRHTEYEITILAYYRDGARSDPVSLHYTPSAVSRSPPSGLTLSLETPNSLQVSWTPPSGPVLHYRLSYAPASGLGPEKSISVPGHRSHVTLPDLLAATKYSVQVSAVYGVGESVAVSAIGRTACPALRWNGSLPGFDLMLAFGLVEKEYASNRGVAMEPSAWGGTPTFTLFKDAQLTRRASDVHPASLPPEHTIVFLVRLLPETPREAFALWQMTTEDFQPVLGVLLDASRKSLTYFTHNPRAALQEVTFDLQEVKKIFFGSFHKVHVAVGHAKVRLYVDCRKVAERPLGEAGRSPITGFVTLGRLAKARGPRSSSATFQLQMLQILCSDTWADEDRCCELPASKDKETCPAFSPACSCSSDSTGPPGPQGPPGPPGVKGEKGDYGLPGLQGFQGLAGARGTSGERGPPGAVGPTGLPGPKGERGEKGEPQSLAAILQLVSQACQSAIQAHLLKLDSFLHENTRPPMPILVERAEPGRPGPLGTPSLQRKSSLPGEQRHRVYHPEHQGQPVAVSQLGSPGPQGSRAPAPQEGQRVGVLLSDTHCGGLSTCLPSPTRTHPALR</sequence>
<dbReference type="GO" id="GO:0032012">
    <property type="term" value="P:regulation of ARF protein signal transduction"/>
    <property type="evidence" value="ECO:0007669"/>
    <property type="project" value="TreeGrafter"/>
</dbReference>
<evidence type="ECO:0000256" key="22">
    <source>
        <dbReference type="ARBA" id="ARBA00064419"/>
    </source>
</evidence>
<feature type="domain" description="Arf-GAP" evidence="29">
    <location>
        <begin position="7"/>
        <end position="124"/>
    </location>
</feature>
<evidence type="ECO:0000256" key="12">
    <source>
        <dbReference type="ARBA" id="ARBA00022771"/>
    </source>
</evidence>
<keyword evidence="16" id="KW-0007">Acetylation</keyword>
<feature type="region of interest" description="Disordered" evidence="28">
    <location>
        <begin position="332"/>
        <end position="407"/>
    </location>
</feature>
<evidence type="ECO:0000259" key="29">
    <source>
        <dbReference type="PROSITE" id="PS50115"/>
    </source>
</evidence>
<dbReference type="InterPro" id="IPR036465">
    <property type="entry name" value="vWFA_dom_sf"/>
</dbReference>
<keyword evidence="14" id="KW-0931">ER-Golgi transport</keyword>
<dbReference type="InterPro" id="IPR037278">
    <property type="entry name" value="ARFGAP/RecO"/>
</dbReference>
<dbReference type="PANTHER" id="PTHR46395:SF1">
    <property type="entry name" value="ADP-RIBOSYLATION FACTOR GTPASE-ACTIVATING PROTEIN 1"/>
    <property type="match status" value="1"/>
</dbReference>
<keyword evidence="4" id="KW-0813">Transport</keyword>
<proteinExistence type="predicted"/>
<evidence type="ECO:0000256" key="4">
    <source>
        <dbReference type="ARBA" id="ARBA00022448"/>
    </source>
</evidence>
<dbReference type="GO" id="GO:0015031">
    <property type="term" value="P:protein transport"/>
    <property type="evidence" value="ECO:0007669"/>
    <property type="project" value="UniProtKB-KW"/>
</dbReference>
<dbReference type="SMART" id="SM00105">
    <property type="entry name" value="ArfGap"/>
    <property type="match status" value="1"/>
</dbReference>
<dbReference type="PROSITE" id="PS50234">
    <property type="entry name" value="VWFA"/>
    <property type="match status" value="1"/>
</dbReference>
<feature type="domain" description="Fibronectin type-III" evidence="31">
    <location>
        <begin position="935"/>
        <end position="1021"/>
    </location>
</feature>
<keyword evidence="18 32" id="KW-0176">Collagen</keyword>
<keyword evidence="19" id="KW-0325">Glycoprotein</keyword>
<dbReference type="PRINTS" id="PR00453">
    <property type="entry name" value="VWFADOMAIN"/>
</dbReference>
<evidence type="ECO:0000313" key="33">
    <source>
        <dbReference type="Proteomes" id="UP000028990"/>
    </source>
</evidence>
<dbReference type="InterPro" id="IPR002035">
    <property type="entry name" value="VWF_A"/>
</dbReference>
<dbReference type="Gene3D" id="2.60.120.200">
    <property type="match status" value="1"/>
</dbReference>
<dbReference type="FunFam" id="2.60.40.10:FF:000234">
    <property type="entry name" value="Collagen, type XII, alpha 1"/>
    <property type="match status" value="2"/>
</dbReference>
<dbReference type="PANTHER" id="PTHR46395">
    <property type="entry name" value="ADP-RIBOSYLATION FACTOR GTPASE-ACTIVATING PROTEIN 1"/>
    <property type="match status" value="1"/>
</dbReference>
<name>A0A091E4J0_FUKDA</name>
<dbReference type="PRINTS" id="PR00405">
    <property type="entry name" value="REVINTRACTNG"/>
</dbReference>
<evidence type="ECO:0000256" key="23">
    <source>
        <dbReference type="ARBA" id="ARBA00069772"/>
    </source>
</evidence>
<evidence type="ECO:0000256" key="9">
    <source>
        <dbReference type="ARBA" id="ARBA00022723"/>
    </source>
</evidence>
<dbReference type="EMBL" id="KN120821">
    <property type="protein sequence ID" value="KFO37505.1"/>
    <property type="molecule type" value="Genomic_DNA"/>
</dbReference>
<dbReference type="Pfam" id="PF00092">
    <property type="entry name" value="VWA"/>
    <property type="match status" value="1"/>
</dbReference>
<evidence type="ECO:0000256" key="19">
    <source>
        <dbReference type="ARBA" id="ARBA00023180"/>
    </source>
</evidence>
<dbReference type="InterPro" id="IPR036116">
    <property type="entry name" value="FN3_sf"/>
</dbReference>
<dbReference type="STRING" id="885580.ENSFDAP00000016669"/>
<keyword evidence="7" id="KW-0964">Secreted</keyword>
<evidence type="ECO:0000256" key="24">
    <source>
        <dbReference type="ARBA" id="ARBA00071258"/>
    </source>
</evidence>
<dbReference type="SMART" id="SM00060">
    <property type="entry name" value="FN3"/>
    <property type="match status" value="6"/>
</dbReference>
<evidence type="ECO:0000256" key="27">
    <source>
        <dbReference type="PROSITE-ProRule" id="PRU00288"/>
    </source>
</evidence>
<feature type="region of interest" description="Disordered" evidence="28">
    <location>
        <begin position="533"/>
        <end position="633"/>
    </location>
</feature>
<dbReference type="Gene3D" id="3.40.50.410">
    <property type="entry name" value="von Willebrand factor, type A domain"/>
    <property type="match status" value="1"/>
</dbReference>
<comment type="function">
    <text evidence="20">Probable collagen protein.</text>
</comment>
<evidence type="ECO:0000256" key="11">
    <source>
        <dbReference type="ARBA" id="ARBA00022737"/>
    </source>
</evidence>
<evidence type="ECO:0000256" key="5">
    <source>
        <dbReference type="ARBA" id="ARBA00022468"/>
    </source>
</evidence>
<feature type="compositionally biased region" description="Pro residues" evidence="28">
    <location>
        <begin position="1537"/>
        <end position="1547"/>
    </location>
</feature>
<dbReference type="Gene3D" id="2.60.40.10">
    <property type="entry name" value="Immunoglobulins"/>
    <property type="match status" value="6"/>
</dbReference>
<accession>A0A091E4J0</accession>
<dbReference type="FunFam" id="2.60.40.10:FF:000638">
    <property type="entry name" value="von Willebrand factor A domain-containing 1"/>
    <property type="match status" value="1"/>
</dbReference>
<evidence type="ECO:0000256" key="21">
    <source>
        <dbReference type="ARBA" id="ARBA00058112"/>
    </source>
</evidence>
<feature type="domain" description="VWFA" evidence="30">
    <location>
        <begin position="639"/>
        <end position="814"/>
    </location>
</feature>
<feature type="region of interest" description="Disordered" evidence="28">
    <location>
        <begin position="1529"/>
        <end position="1600"/>
    </location>
</feature>
<keyword evidence="15" id="KW-0653">Protein transport</keyword>
<evidence type="ECO:0000256" key="28">
    <source>
        <dbReference type="SAM" id="MobiDB-lite"/>
    </source>
</evidence>
<dbReference type="Pfam" id="PF01412">
    <property type="entry name" value="ArfGap"/>
    <property type="match status" value="1"/>
</dbReference>
<keyword evidence="5" id="KW-0343">GTPase activation</keyword>
<evidence type="ECO:0000256" key="8">
    <source>
        <dbReference type="ARBA" id="ARBA00022553"/>
    </source>
</evidence>
<evidence type="ECO:0000256" key="13">
    <source>
        <dbReference type="ARBA" id="ARBA00022833"/>
    </source>
</evidence>
<dbReference type="InterPro" id="IPR038508">
    <property type="entry name" value="ArfGAP_dom_sf"/>
</dbReference>
<evidence type="ECO:0000256" key="7">
    <source>
        <dbReference type="ARBA" id="ARBA00022525"/>
    </source>
</evidence>
<dbReference type="CDD" id="cd08830">
    <property type="entry name" value="ArfGap_ArfGap1"/>
    <property type="match status" value="1"/>
</dbReference>
<dbReference type="GO" id="GO:0030100">
    <property type="term" value="P:regulation of endocytosis"/>
    <property type="evidence" value="ECO:0007669"/>
    <property type="project" value="TreeGrafter"/>
</dbReference>
<dbReference type="FunFam" id="1.10.220.150:FF:000008">
    <property type="entry name" value="ADP-ribosylation factor GTPase activating protein 1"/>
    <property type="match status" value="1"/>
</dbReference>
<comment type="subcellular location">
    <subcellularLocation>
        <location evidence="2">Cytoplasm</location>
    </subcellularLocation>
    <subcellularLocation>
        <location evidence="3">Golgi apparatus</location>
    </subcellularLocation>
    <subcellularLocation>
        <location evidence="1">Secreted</location>
        <location evidence="1">Extracellular space</location>
    </subcellularLocation>
</comment>
<dbReference type="InterPro" id="IPR013320">
    <property type="entry name" value="ConA-like_dom_sf"/>
</dbReference>
<protein>
    <recommendedName>
        <fullName evidence="24">ADP-ribosylation factor GTPase-activating protein 1</fullName>
    </recommendedName>
    <alternativeName>
        <fullName evidence="26">ADP-ribosylation factor 1 GTPase-activating protein</fullName>
    </alternativeName>
    <alternativeName>
        <fullName evidence="25">ARF1-directed GTPase-activating protein</fullName>
    </alternativeName>
    <alternativeName>
        <fullName evidence="23">Collagen alpha-1(XX) chain</fullName>
    </alternativeName>
</protein>
<dbReference type="SMART" id="SM00327">
    <property type="entry name" value="VWA"/>
    <property type="match status" value="1"/>
</dbReference>
<dbReference type="SMART" id="SM00210">
    <property type="entry name" value="TSPN"/>
    <property type="match status" value="1"/>
</dbReference>
<keyword evidence="12 27" id="KW-0863">Zinc-finger</keyword>
<keyword evidence="33" id="KW-1185">Reference proteome</keyword>
<feature type="domain" description="Fibronectin type-III" evidence="31">
    <location>
        <begin position="1113"/>
        <end position="1202"/>
    </location>
</feature>
<keyword evidence="9" id="KW-0479">Metal-binding</keyword>